<feature type="binding site" evidence="11">
    <location>
        <begin position="108"/>
        <end position="115"/>
    </location>
    <ligand>
        <name>GTP</name>
        <dbReference type="ChEBI" id="CHEBI:37565"/>
    </ligand>
</feature>
<evidence type="ECO:0000256" key="11">
    <source>
        <dbReference type="HAMAP-Rule" id="MF_00306"/>
    </source>
</evidence>
<feature type="binding site" evidence="11">
    <location>
        <begin position="191"/>
        <end position="195"/>
    </location>
    <ligand>
        <name>GTP</name>
        <dbReference type="ChEBI" id="CHEBI:37565"/>
    </ligand>
</feature>
<comment type="subunit">
    <text evidence="11">Part of the signal recognition particle protein translocation system, which is composed of SRP and FtsY. SRP is a ribonucleoprotein composed of Ffh and a 4.5S RNA molecule.</text>
</comment>
<dbReference type="SMART" id="SM00962">
    <property type="entry name" value="SRP54"/>
    <property type="match status" value="1"/>
</dbReference>
<evidence type="ECO:0000313" key="15">
    <source>
        <dbReference type="Proteomes" id="UP001055429"/>
    </source>
</evidence>
<dbReference type="InterPro" id="IPR003593">
    <property type="entry name" value="AAA+_ATPase"/>
</dbReference>
<feature type="domain" description="SRP54-type proteins GTP-binding" evidence="13">
    <location>
        <begin position="270"/>
        <end position="283"/>
    </location>
</feature>
<dbReference type="EC" id="3.6.5.4" evidence="11"/>
<dbReference type="InterPro" id="IPR013822">
    <property type="entry name" value="Signal_recog_particl_SRP54_hlx"/>
</dbReference>
<keyword evidence="15" id="KW-1185">Reference proteome</keyword>
<name>A0ABY4SNJ3_9CAUL</name>
<dbReference type="EMBL" id="CP097649">
    <property type="protein sequence ID" value="URI15499.1"/>
    <property type="molecule type" value="Genomic_DNA"/>
</dbReference>
<reference evidence="14" key="1">
    <citation type="submission" date="2022-05" db="EMBL/GenBank/DDBJ databases">
        <title>Brevundimonas albigilva TT17 genome sequence.</title>
        <authorList>
            <person name="Lee K."/>
            <person name="Son H."/>
        </authorList>
    </citation>
    <scope>NUCLEOTIDE SEQUENCE</scope>
    <source>
        <strain evidence="14">TT17</strain>
    </source>
</reference>
<comment type="similarity">
    <text evidence="2 11">Belongs to the GTP-binding SRP family. SRP54 subfamily.</text>
</comment>
<keyword evidence="5 11" id="KW-0378">Hydrolase</keyword>
<evidence type="ECO:0000256" key="9">
    <source>
        <dbReference type="ARBA" id="ARBA00023274"/>
    </source>
</evidence>
<keyword evidence="7 11" id="KW-0342">GTP-binding</keyword>
<feature type="region of interest" description="Disordered" evidence="12">
    <location>
        <begin position="484"/>
        <end position="508"/>
    </location>
</feature>
<evidence type="ECO:0000313" key="14">
    <source>
        <dbReference type="EMBL" id="URI15499.1"/>
    </source>
</evidence>
<dbReference type="PANTHER" id="PTHR11564:SF5">
    <property type="entry name" value="SIGNAL RECOGNITION PARTICLE SUBUNIT SRP54"/>
    <property type="match status" value="1"/>
</dbReference>
<protein>
    <recommendedName>
        <fullName evidence="11">Signal recognition particle protein</fullName>
        <ecNumber evidence="11">3.6.5.4</ecNumber>
    </recommendedName>
    <alternativeName>
        <fullName evidence="11">Fifty-four homolog</fullName>
    </alternativeName>
</protein>
<comment type="catalytic activity">
    <reaction evidence="10 11">
        <text>GTP + H2O = GDP + phosphate + H(+)</text>
        <dbReference type="Rhea" id="RHEA:19669"/>
        <dbReference type="ChEBI" id="CHEBI:15377"/>
        <dbReference type="ChEBI" id="CHEBI:15378"/>
        <dbReference type="ChEBI" id="CHEBI:37565"/>
        <dbReference type="ChEBI" id="CHEBI:43474"/>
        <dbReference type="ChEBI" id="CHEBI:58189"/>
        <dbReference type="EC" id="3.6.5.4"/>
    </reaction>
</comment>
<feature type="binding site" evidence="11">
    <location>
        <begin position="249"/>
        <end position="252"/>
    </location>
    <ligand>
        <name>GTP</name>
        <dbReference type="ChEBI" id="CHEBI:37565"/>
    </ligand>
</feature>
<keyword evidence="8 11" id="KW-0733">Signal recognition particle</keyword>
<dbReference type="Pfam" id="PF00448">
    <property type="entry name" value="SRP54"/>
    <property type="match status" value="1"/>
</dbReference>
<dbReference type="PROSITE" id="PS00300">
    <property type="entry name" value="SRP54"/>
    <property type="match status" value="1"/>
</dbReference>
<dbReference type="NCBIfam" id="TIGR00959">
    <property type="entry name" value="ffh"/>
    <property type="match status" value="1"/>
</dbReference>
<dbReference type="SUPFAM" id="SSF52540">
    <property type="entry name" value="P-loop containing nucleoside triphosphate hydrolases"/>
    <property type="match status" value="1"/>
</dbReference>
<dbReference type="InterPro" id="IPR036891">
    <property type="entry name" value="Signal_recog_part_SRP54_M_sf"/>
</dbReference>
<proteinExistence type="inferred from homology"/>
<keyword evidence="9 11" id="KW-0687">Ribonucleoprotein</keyword>
<dbReference type="Pfam" id="PF02978">
    <property type="entry name" value="SRP_SPB"/>
    <property type="match status" value="1"/>
</dbReference>
<keyword evidence="6 11" id="KW-0694">RNA-binding</keyword>
<dbReference type="PANTHER" id="PTHR11564">
    <property type="entry name" value="SIGNAL RECOGNITION PARTICLE 54K PROTEIN SRP54"/>
    <property type="match status" value="1"/>
</dbReference>
<dbReference type="InterPro" id="IPR042101">
    <property type="entry name" value="SRP54_N_sf"/>
</dbReference>
<organism evidence="14 15">
    <name type="scientific">Brevundimonas albigilva</name>
    <dbReference type="NCBI Taxonomy" id="1312364"/>
    <lineage>
        <taxon>Bacteria</taxon>
        <taxon>Pseudomonadati</taxon>
        <taxon>Pseudomonadota</taxon>
        <taxon>Alphaproteobacteria</taxon>
        <taxon>Caulobacterales</taxon>
        <taxon>Caulobacteraceae</taxon>
        <taxon>Brevundimonas</taxon>
    </lineage>
</organism>
<evidence type="ECO:0000256" key="3">
    <source>
        <dbReference type="ARBA" id="ARBA00022490"/>
    </source>
</evidence>
<evidence type="ECO:0000256" key="10">
    <source>
        <dbReference type="ARBA" id="ARBA00048027"/>
    </source>
</evidence>
<dbReference type="Pfam" id="PF02881">
    <property type="entry name" value="SRP54_N"/>
    <property type="match status" value="1"/>
</dbReference>
<gene>
    <name evidence="11 14" type="primary">ffh</name>
    <name evidence="14" type="ORF">M8231_00445</name>
</gene>
<dbReference type="InterPro" id="IPR004125">
    <property type="entry name" value="Signal_recog_particle_SRP54_M"/>
</dbReference>
<dbReference type="SMART" id="SM00963">
    <property type="entry name" value="SRP54_N"/>
    <property type="match status" value="1"/>
</dbReference>
<evidence type="ECO:0000256" key="2">
    <source>
        <dbReference type="ARBA" id="ARBA00005450"/>
    </source>
</evidence>
<dbReference type="InterPro" id="IPR027417">
    <property type="entry name" value="P-loop_NTPase"/>
</dbReference>
<keyword evidence="4 11" id="KW-0547">Nucleotide-binding</keyword>
<evidence type="ECO:0000256" key="6">
    <source>
        <dbReference type="ARBA" id="ARBA00022884"/>
    </source>
</evidence>
<dbReference type="InterPro" id="IPR004780">
    <property type="entry name" value="SRP"/>
</dbReference>
<keyword evidence="3 11" id="KW-0963">Cytoplasm</keyword>
<evidence type="ECO:0000256" key="4">
    <source>
        <dbReference type="ARBA" id="ARBA00022741"/>
    </source>
</evidence>
<dbReference type="Gene3D" id="3.40.50.300">
    <property type="entry name" value="P-loop containing nucleotide triphosphate hydrolases"/>
    <property type="match status" value="1"/>
</dbReference>
<dbReference type="InterPro" id="IPR000897">
    <property type="entry name" value="SRP54_GTPase_dom"/>
</dbReference>
<comment type="domain">
    <text evidence="11">Composed of three domains: the N-terminal N domain, which is responsible for interactions with the ribosome, the central G domain, which binds GTP, and the C-terminal M domain, which binds the RNA and the signal sequence of the RNC.</text>
</comment>
<dbReference type="HAMAP" id="MF_00306">
    <property type="entry name" value="SRP54"/>
    <property type="match status" value="1"/>
</dbReference>
<sequence>MFEALNERLTGVFDRITGRGALSEKDVAEAMREVRVALLEADVALPVVKEFIAFATERATGEEVIRSVKPADQVVKIVYDGLIEMLGGEEPVPLNTNANPPAVVLMAGLQGSGKTTTSAKLALRLTKFDRKKVMMASLDTRRPAAMEQLATLGKQIEVATLPIVQGESAVQITRRALQSAKLQGFDVLILDTAGRITLDEGLMNEVAEVAEIARPVETLLVADSLTGQDAVRTASAFHARLPLTGLVLTRADGDGRGGAMLSMRAVTGLPIKYLGAGEKVDALDVFDARRVAGRILGQGDIVALVEKAAQDLDQAKAEKMARKLAKGQFDLDDLAGQLQQMKRMGGLQGIMGMLPGVAKMKGQMAESGIDDRMILRQEAIISSMTKAERKKPDLLNASRKKRIAAGAGVEVQDVNRVLKQHRQMADVVKSMARGGPKKMQQMAAMLGGLGGGGGPDMARLKALGGGKTPEPSADELKAIQDRLAGLGGGQLPNLPGGLPGLPGFPKKN</sequence>
<dbReference type="Gene3D" id="1.20.120.140">
    <property type="entry name" value="Signal recognition particle SRP54, nucleotide-binding domain"/>
    <property type="match status" value="1"/>
</dbReference>
<evidence type="ECO:0000256" key="1">
    <source>
        <dbReference type="ARBA" id="ARBA00004515"/>
    </source>
</evidence>
<accession>A0ABY4SNJ3</accession>
<feature type="compositionally biased region" description="Low complexity" evidence="12">
    <location>
        <begin position="491"/>
        <end position="508"/>
    </location>
</feature>
<dbReference type="Gene3D" id="1.10.260.30">
    <property type="entry name" value="Signal recognition particle, SRP54 subunit, M-domain"/>
    <property type="match status" value="1"/>
</dbReference>
<dbReference type="SUPFAM" id="SSF47446">
    <property type="entry name" value="Signal peptide-binding domain"/>
    <property type="match status" value="1"/>
</dbReference>
<dbReference type="RefSeq" id="WP_249751667.1">
    <property type="nucleotide sequence ID" value="NZ_CP097298.1"/>
</dbReference>
<evidence type="ECO:0000256" key="7">
    <source>
        <dbReference type="ARBA" id="ARBA00023134"/>
    </source>
</evidence>
<evidence type="ECO:0000256" key="5">
    <source>
        <dbReference type="ARBA" id="ARBA00022801"/>
    </source>
</evidence>
<evidence type="ECO:0000256" key="12">
    <source>
        <dbReference type="SAM" id="MobiDB-lite"/>
    </source>
</evidence>
<dbReference type="Proteomes" id="UP001055429">
    <property type="component" value="Chromosome"/>
</dbReference>
<evidence type="ECO:0000256" key="8">
    <source>
        <dbReference type="ARBA" id="ARBA00023135"/>
    </source>
</evidence>
<dbReference type="InterPro" id="IPR022941">
    <property type="entry name" value="SRP54"/>
</dbReference>
<dbReference type="SUPFAM" id="SSF47364">
    <property type="entry name" value="Domain of the SRP/SRP receptor G-proteins"/>
    <property type="match status" value="1"/>
</dbReference>
<dbReference type="SMART" id="SM00382">
    <property type="entry name" value="AAA"/>
    <property type="match status" value="1"/>
</dbReference>
<comment type="subcellular location">
    <subcellularLocation>
        <location evidence="1">Cell inner membrane</location>
        <topology evidence="1">Peripheral membrane protein</topology>
        <orientation evidence="1">Cytoplasmic side</orientation>
    </subcellularLocation>
    <subcellularLocation>
        <location evidence="11">Cytoplasm</location>
    </subcellularLocation>
    <text evidence="11">The SRP-RNC complex is targeted to the cytoplasmic membrane.</text>
</comment>
<comment type="function">
    <text evidence="11">Involved in targeting and insertion of nascent membrane proteins into the cytoplasmic membrane. Binds to the hydrophobic signal sequence of the ribosome-nascent chain (RNC) as it emerges from the ribosomes. The SRP-RNC complex is then targeted to the cytoplasmic membrane where it interacts with the SRP receptor FtsY. Interaction with FtsY leads to the transfer of the RNC complex to the Sec translocase for insertion into the membrane, the hydrolysis of GTP by both Ffh and FtsY, and the dissociation of the SRP-FtsY complex into the individual components.</text>
</comment>
<evidence type="ECO:0000259" key="13">
    <source>
        <dbReference type="PROSITE" id="PS00300"/>
    </source>
</evidence>
<dbReference type="InterPro" id="IPR036225">
    <property type="entry name" value="SRP/SRP_N"/>
</dbReference>